<evidence type="ECO:0000313" key="1">
    <source>
        <dbReference type="EMBL" id="PWA38282.1"/>
    </source>
</evidence>
<name>A0A2U1KNG0_ARTAN</name>
<reference evidence="1 2" key="1">
    <citation type="journal article" date="2018" name="Mol. Plant">
        <title>The genome of Artemisia annua provides insight into the evolution of Asteraceae family and artemisinin biosynthesis.</title>
        <authorList>
            <person name="Shen Q."/>
            <person name="Zhang L."/>
            <person name="Liao Z."/>
            <person name="Wang S."/>
            <person name="Yan T."/>
            <person name="Shi P."/>
            <person name="Liu M."/>
            <person name="Fu X."/>
            <person name="Pan Q."/>
            <person name="Wang Y."/>
            <person name="Lv Z."/>
            <person name="Lu X."/>
            <person name="Zhang F."/>
            <person name="Jiang W."/>
            <person name="Ma Y."/>
            <person name="Chen M."/>
            <person name="Hao X."/>
            <person name="Li L."/>
            <person name="Tang Y."/>
            <person name="Lv G."/>
            <person name="Zhou Y."/>
            <person name="Sun X."/>
            <person name="Brodelius P.E."/>
            <person name="Rose J.K.C."/>
            <person name="Tang K."/>
        </authorList>
    </citation>
    <scope>NUCLEOTIDE SEQUENCE [LARGE SCALE GENOMIC DNA]</scope>
    <source>
        <strain evidence="2">cv. Huhao1</strain>
        <tissue evidence="1">Leaf</tissue>
    </source>
</reference>
<keyword evidence="2" id="KW-1185">Reference proteome</keyword>
<organism evidence="1 2">
    <name type="scientific">Artemisia annua</name>
    <name type="common">Sweet wormwood</name>
    <dbReference type="NCBI Taxonomy" id="35608"/>
    <lineage>
        <taxon>Eukaryota</taxon>
        <taxon>Viridiplantae</taxon>
        <taxon>Streptophyta</taxon>
        <taxon>Embryophyta</taxon>
        <taxon>Tracheophyta</taxon>
        <taxon>Spermatophyta</taxon>
        <taxon>Magnoliopsida</taxon>
        <taxon>eudicotyledons</taxon>
        <taxon>Gunneridae</taxon>
        <taxon>Pentapetalae</taxon>
        <taxon>asterids</taxon>
        <taxon>campanulids</taxon>
        <taxon>Asterales</taxon>
        <taxon>Asteraceae</taxon>
        <taxon>Asteroideae</taxon>
        <taxon>Anthemideae</taxon>
        <taxon>Artemisiinae</taxon>
        <taxon>Artemisia</taxon>
    </lineage>
</organism>
<sequence>MGVRGLMFLVTKGNKSHHCIASHVIVVESDEEIQKCKFYPSIGSIRSITTEVGVVVLRVAVTKEK</sequence>
<dbReference type="EMBL" id="PKPP01015799">
    <property type="protein sequence ID" value="PWA38282.1"/>
    <property type="molecule type" value="Genomic_DNA"/>
</dbReference>
<dbReference type="STRING" id="35608.A0A2U1KNG0"/>
<accession>A0A2U1KNG0</accession>
<gene>
    <name evidence="1" type="ORF">CTI12_AA577590</name>
</gene>
<dbReference type="AlphaFoldDB" id="A0A2U1KNG0"/>
<dbReference type="Proteomes" id="UP000245207">
    <property type="component" value="Unassembled WGS sequence"/>
</dbReference>
<evidence type="ECO:0000313" key="2">
    <source>
        <dbReference type="Proteomes" id="UP000245207"/>
    </source>
</evidence>
<proteinExistence type="predicted"/>
<comment type="caution">
    <text evidence="1">The sequence shown here is derived from an EMBL/GenBank/DDBJ whole genome shotgun (WGS) entry which is preliminary data.</text>
</comment>
<protein>
    <submittedName>
        <fullName evidence="1">Malic oxidoreductase</fullName>
    </submittedName>
</protein>